<dbReference type="GeneID" id="64471798"/>
<gene>
    <name evidence="1" type="primary">81</name>
    <name evidence="1" type="ORF">SEA_THESTRAL_81</name>
</gene>
<dbReference type="KEGG" id="vg:64471798"/>
<accession>A0A385E0K9</accession>
<protein>
    <submittedName>
        <fullName evidence="1">Uncharacterized protein</fullName>
    </submittedName>
</protein>
<dbReference type="Proteomes" id="UP000264237">
    <property type="component" value="Segment"/>
</dbReference>
<reference evidence="2" key="1">
    <citation type="submission" date="2018-07" db="EMBL/GenBank/DDBJ databases">
        <authorList>
            <person name="Ceviker L.M."/>
            <person name="Benitez L.F."/>
            <person name="McCown C.A."/>
            <person name="Nayek S."/>
            <person name="Bhuiyan S."/>
            <person name="Hughes L.E."/>
            <person name="Garlena R.A."/>
            <person name="Russell D.A."/>
            <person name="Pope W.H."/>
            <person name="Jacobs-Sera D."/>
            <person name="Hatfull G.F."/>
        </authorList>
    </citation>
    <scope>NUCLEOTIDE SEQUENCE [LARGE SCALE GENOMIC DNA]</scope>
</reference>
<dbReference type="EMBL" id="MH651190">
    <property type="protein sequence ID" value="AXQ65276.1"/>
    <property type="molecule type" value="Genomic_DNA"/>
</dbReference>
<keyword evidence="2" id="KW-1185">Reference proteome</keyword>
<evidence type="ECO:0000313" key="2">
    <source>
        <dbReference type="Proteomes" id="UP000264237"/>
    </source>
</evidence>
<dbReference type="RefSeq" id="YP_010055864.1">
    <property type="nucleotide sequence ID" value="NC_054670.1"/>
</dbReference>
<name>A0A385E0K9_9CAUD</name>
<proteinExistence type="predicted"/>
<sequence>MGEVRSRFALEATDKGGLTYGELKKLLATIEDASDVEDDAPIRVKVGWKSQILKIEIG</sequence>
<organism evidence="1 2">
    <name type="scientific">Streptomyces phage Thestral</name>
    <dbReference type="NCBI Taxonomy" id="2301715"/>
    <lineage>
        <taxon>Viruses</taxon>
        <taxon>Duplodnaviria</taxon>
        <taxon>Heunggongvirae</taxon>
        <taxon>Uroviricota</taxon>
        <taxon>Caudoviricetes</taxon>
        <taxon>Arquatrovirinae</taxon>
        <taxon>Caelumvirus</taxon>
        <taxon>Caelumvirus thestral</taxon>
    </lineage>
</organism>
<evidence type="ECO:0000313" key="1">
    <source>
        <dbReference type="EMBL" id="AXQ65276.1"/>
    </source>
</evidence>